<evidence type="ECO:0000313" key="6">
    <source>
        <dbReference type="EMBL" id="KAJ3577864.1"/>
    </source>
</evidence>
<comment type="caution">
    <text evidence="6">The sequence shown here is derived from an EMBL/GenBank/DDBJ whole genome shotgun (WGS) entry which is preliminary data.</text>
</comment>
<feature type="compositionally biased region" description="Basic and acidic residues" evidence="3">
    <location>
        <begin position="1812"/>
        <end position="1822"/>
    </location>
</feature>
<dbReference type="InterPro" id="IPR011004">
    <property type="entry name" value="Trimer_LpxA-like_sf"/>
</dbReference>
<dbReference type="InterPro" id="IPR000873">
    <property type="entry name" value="AMP-dep_synth/lig_dom"/>
</dbReference>
<feature type="domain" description="Carrier" evidence="5">
    <location>
        <begin position="663"/>
        <end position="740"/>
    </location>
</feature>
<keyword evidence="7" id="KW-1185">Reference proteome</keyword>
<dbReference type="Pfam" id="PF00550">
    <property type="entry name" value="PP-binding"/>
    <property type="match status" value="1"/>
</dbReference>
<reference evidence="6" key="1">
    <citation type="submission" date="2022-07" db="EMBL/GenBank/DDBJ databases">
        <title>Genome Sequence of Xylaria arbuscula.</title>
        <authorList>
            <person name="Buettner E."/>
        </authorList>
    </citation>
    <scope>NUCLEOTIDE SEQUENCE</scope>
    <source>
        <strain evidence="6">VT107</strain>
    </source>
</reference>
<evidence type="ECO:0000256" key="2">
    <source>
        <dbReference type="ARBA" id="ARBA00022553"/>
    </source>
</evidence>
<feature type="transmembrane region" description="Helical" evidence="4">
    <location>
        <begin position="791"/>
        <end position="809"/>
    </location>
</feature>
<evidence type="ECO:0000259" key="5">
    <source>
        <dbReference type="PROSITE" id="PS50075"/>
    </source>
</evidence>
<dbReference type="Gene3D" id="3.20.20.40">
    <property type="entry name" value="1, 4-beta cellobiohydrolase"/>
    <property type="match status" value="1"/>
</dbReference>
<dbReference type="InterPro" id="IPR016288">
    <property type="entry name" value="Beta_cellobiohydrolase"/>
</dbReference>
<evidence type="ECO:0000256" key="4">
    <source>
        <dbReference type="SAM" id="Phobius"/>
    </source>
</evidence>
<feature type="transmembrane region" description="Helical" evidence="4">
    <location>
        <begin position="1379"/>
        <end position="1407"/>
    </location>
</feature>
<dbReference type="SUPFAM" id="SSF47336">
    <property type="entry name" value="ACP-like"/>
    <property type="match status" value="1"/>
</dbReference>
<name>A0A9W8NJQ1_9PEZI</name>
<organism evidence="6 7">
    <name type="scientific">Xylaria arbuscula</name>
    <dbReference type="NCBI Taxonomy" id="114810"/>
    <lineage>
        <taxon>Eukaryota</taxon>
        <taxon>Fungi</taxon>
        <taxon>Dikarya</taxon>
        <taxon>Ascomycota</taxon>
        <taxon>Pezizomycotina</taxon>
        <taxon>Sordariomycetes</taxon>
        <taxon>Xylariomycetidae</taxon>
        <taxon>Xylariales</taxon>
        <taxon>Xylariaceae</taxon>
        <taxon>Xylaria</taxon>
    </lineage>
</organism>
<dbReference type="InterPro" id="IPR020806">
    <property type="entry name" value="PKS_PP-bd"/>
</dbReference>
<feature type="transmembrane region" description="Helical" evidence="4">
    <location>
        <begin position="821"/>
        <end position="842"/>
    </location>
</feature>
<feature type="transmembrane region" description="Helical" evidence="4">
    <location>
        <begin position="1332"/>
        <end position="1359"/>
    </location>
</feature>
<dbReference type="PROSITE" id="PS50075">
    <property type="entry name" value="CARRIER"/>
    <property type="match status" value="1"/>
</dbReference>
<sequence length="1842" mass="203938">MPRHLSSQQPPCLLDFLQLDFLQSSSKPALRYSNGKPPITYEELRNFTRDFSITASNNRFLTKPIIAIILPNGPLLAATIVAVSNLYISAPINPGAGPDQVKADIALSKASAIISCPSEVSALQLDQNGLDIFLVDEAGKPGNRLEVIQTTPVASTRIRTPNRPEDIAMILFTSGTSGNRKVVPITVGTILYGVKLVVDSWGLTDRDICLNMMPLYHIGGIIRNLFAPLFSGGSTICCPNFDPNLFWDQIEDVQPTWYYASPTMHSMVLEEGRNRPHALRQLQIRLVCNAAGGLLPALAERIRDTFGCTVLPSYGMTECMPISSPTLSYSLDRPGTSGIATGPELSIMNGNSKQVAPFETGRICLRGGPVFQGYLKADGSLDKSAFDAQGWFDTGDTGYLDRDGYIYITGRNKEVINRGGEIISPFEVEDATVTAAARPDSPTYGRISQALAFSVRHDTLQEAVGIVLVTPPGRPKVDLRSLHKSLRSSLQQAKWPVVIVYMDDVPKRNNKVLRVKLAERLDMPCIDDYTPFSQRHFSAVCPPTETELSVPIPSTPCLITPHIAYDQIRQVFMPLGFEIYIDAQPDTGVLAAYLAPKPDEGYEPDEEDADALAKLLFKRVDGYLVPHSITAIQKPFPQNAQGGLDKVLFAKMVKEAQLSETSTLADTTPQKLTRLFADLLQLRTKEIQPQKDFFELGGDSLKAGKLLSAIRTEFGVRVAIDFIFKHGTIQQLSEYIEEEQNDKEGHSHREESQPLLETQRTHSSTNPYVLVLQLIPLMVVYPLRRAFSWTLFIYSLMFFLGFDTSKTLIGRLVNVVVSTAFARMASSLAIPWFGIAAKWLIIGRYKEGLYPMVGALSHSVVDDAEDRDDLRERGLWLDGYDEDLVPPSNGCEDRVWCDDEECADRRTLDECTIRPMAGERNTMMYLARITIGSNASVGVGSTIAPGATVPDSACVGARSSSWELQDASEENRDLSATKAPKPHWALSLFLTLPLRFVVVFLYNLPWLLGLLGLVQSEAQPMRSMLIRVIHWFTQGERVGWYYLARSLRTFFGPVFAFMFVVIIRKLLALRFGPLKPSATSERGNVDTWRMTLIKTLWPNSSLSELTDLFGSHYEATSVAIRLLGGKVGRYVYWPGTGPSFGDYELVNVGNHVVFGSRSHLINVDATGSDFITIKDGAMIADRVVAYPGVVVEREATLGSGCLTKRGKTYESNGIYVGSRGGDTVFLGVRQREEKEDVTDYEDFKRLRKRIYPGESRLQRLRRVLPAAFRPKFPFVSKKSTEDLFDNKGFPSDRPGHIAVTSIPDSATSDDTISPFGKAFYQRKTTYFVWRQWMIFLYSSLSVLFTHAYWTAASISAIQVVGAVFVNTPWLGTGSRSDPFILFSLCAALLSALMAVQSLIALGIVIAAKWILLGRRQPGNYDWDKSSYCQRWQLFMAIERIRRNCFAGHGILGLLTGTAYMTWYFRALGAKIGKDCALFVSGRPSLLFTEPDLLEMGDRVVVDDASLVGHINTRGKFDLNRLYVGDRCVLRTNSRLLSGARMEKDSCLLENTLIMGGDIVDQGETMQGWPATTSLAIVIALHSILIQAAQCTLPALLNAQENIWKTRTLHPTSLYRAKVEAAVKAIKDEDLKRRASKVADIGTFTWLKSPGDIQAISALADEVPCDEVLGLVLDNLPYKSAPSNRPPPEYDESTEDAYKTLFIEPLATTIKSHPNTAFALIIEPNAFPQYFNATTTSTPSTHERNLARSYRANIPAALRALGGVDIDLELRNAIVYLDAGHSNSLDWALLRNSTAEALGQIYEAAGRPARPGHPAEQREELHPHPVFGAAGPQHTNAPRAPRY</sequence>
<gene>
    <name evidence="6" type="ORF">NPX13_g2699</name>
</gene>
<accession>A0A9W8NJQ1</accession>
<dbReference type="GO" id="GO:0031177">
    <property type="term" value="F:phosphopantetheine binding"/>
    <property type="evidence" value="ECO:0007669"/>
    <property type="project" value="InterPro"/>
</dbReference>
<dbReference type="InterPro" id="IPR036736">
    <property type="entry name" value="ACP-like_sf"/>
</dbReference>
<proteinExistence type="predicted"/>
<dbReference type="Proteomes" id="UP001148614">
    <property type="component" value="Unassembled WGS sequence"/>
</dbReference>
<dbReference type="GO" id="GO:0030245">
    <property type="term" value="P:cellulose catabolic process"/>
    <property type="evidence" value="ECO:0007669"/>
    <property type="project" value="InterPro"/>
</dbReference>
<dbReference type="InterPro" id="IPR042099">
    <property type="entry name" value="ANL_N_sf"/>
</dbReference>
<dbReference type="EMBL" id="JANPWZ010000298">
    <property type="protein sequence ID" value="KAJ3577864.1"/>
    <property type="molecule type" value="Genomic_DNA"/>
</dbReference>
<dbReference type="Pfam" id="PF01341">
    <property type="entry name" value="Glyco_hydro_6"/>
    <property type="match status" value="1"/>
</dbReference>
<keyword evidence="4" id="KW-0472">Membrane</keyword>
<feature type="transmembrane region" description="Helical" evidence="4">
    <location>
        <begin position="1050"/>
        <end position="1067"/>
    </location>
</feature>
<dbReference type="GO" id="GO:0004553">
    <property type="term" value="F:hydrolase activity, hydrolyzing O-glycosyl compounds"/>
    <property type="evidence" value="ECO:0007669"/>
    <property type="project" value="InterPro"/>
</dbReference>
<dbReference type="Gene3D" id="2.160.10.10">
    <property type="entry name" value="Hexapeptide repeat proteins"/>
    <property type="match status" value="1"/>
</dbReference>
<keyword evidence="2" id="KW-0597">Phosphoprotein</keyword>
<dbReference type="Pfam" id="PF00501">
    <property type="entry name" value="AMP-binding"/>
    <property type="match status" value="1"/>
</dbReference>
<dbReference type="SUPFAM" id="SSF56801">
    <property type="entry name" value="Acetyl-CoA synthetase-like"/>
    <property type="match status" value="1"/>
</dbReference>
<dbReference type="PANTHER" id="PTHR43201">
    <property type="entry name" value="ACYL-COA SYNTHETASE"/>
    <property type="match status" value="1"/>
</dbReference>
<feature type="transmembrane region" description="Helical" evidence="4">
    <location>
        <begin position="984"/>
        <end position="1004"/>
    </location>
</feature>
<dbReference type="PANTHER" id="PTHR43201:SF10">
    <property type="entry name" value="CARRIER DOMAIN-CONTAINING PROTEIN"/>
    <property type="match status" value="1"/>
</dbReference>
<keyword evidence="4" id="KW-0812">Transmembrane</keyword>
<dbReference type="GO" id="GO:0031956">
    <property type="term" value="F:medium-chain fatty acid-CoA ligase activity"/>
    <property type="evidence" value="ECO:0007669"/>
    <property type="project" value="TreeGrafter"/>
</dbReference>
<dbReference type="Gene3D" id="3.40.50.12780">
    <property type="entry name" value="N-terminal domain of ligase-like"/>
    <property type="match status" value="1"/>
</dbReference>
<dbReference type="InterPro" id="IPR009081">
    <property type="entry name" value="PP-bd_ACP"/>
</dbReference>
<dbReference type="SMART" id="SM00823">
    <property type="entry name" value="PKS_PP"/>
    <property type="match status" value="1"/>
</dbReference>
<dbReference type="InterPro" id="IPR045851">
    <property type="entry name" value="AMP-bd_C_sf"/>
</dbReference>
<feature type="region of interest" description="Disordered" evidence="3">
    <location>
        <begin position="738"/>
        <end position="760"/>
    </location>
</feature>
<evidence type="ECO:0000256" key="3">
    <source>
        <dbReference type="SAM" id="MobiDB-lite"/>
    </source>
</evidence>
<dbReference type="SUPFAM" id="SSF51161">
    <property type="entry name" value="Trimeric LpxA-like enzymes"/>
    <property type="match status" value="3"/>
</dbReference>
<evidence type="ECO:0000313" key="7">
    <source>
        <dbReference type="Proteomes" id="UP001148614"/>
    </source>
</evidence>
<dbReference type="VEuPathDB" id="FungiDB:F4678DRAFT_58946"/>
<protein>
    <recommendedName>
        <fullName evidence="5">Carrier domain-containing protein</fullName>
    </recommendedName>
</protein>
<dbReference type="SUPFAM" id="SSF51989">
    <property type="entry name" value="Glycosyl hydrolases family 6, cellulases"/>
    <property type="match status" value="1"/>
</dbReference>
<feature type="transmembrane region" description="Helical" evidence="4">
    <location>
        <begin position="1445"/>
        <end position="1464"/>
    </location>
</feature>
<feature type="compositionally biased region" description="Basic and acidic residues" evidence="3">
    <location>
        <begin position="742"/>
        <end position="752"/>
    </location>
</feature>
<feature type="region of interest" description="Disordered" evidence="3">
    <location>
        <begin position="1805"/>
        <end position="1842"/>
    </location>
</feature>
<evidence type="ECO:0000256" key="1">
    <source>
        <dbReference type="ARBA" id="ARBA00022450"/>
    </source>
</evidence>
<dbReference type="Gene3D" id="1.10.1200.10">
    <property type="entry name" value="ACP-like"/>
    <property type="match status" value="1"/>
</dbReference>
<keyword evidence="1" id="KW-0596">Phosphopantetheine</keyword>
<dbReference type="GO" id="GO:0006631">
    <property type="term" value="P:fatty acid metabolic process"/>
    <property type="evidence" value="ECO:0007669"/>
    <property type="project" value="TreeGrafter"/>
</dbReference>
<dbReference type="Gene3D" id="3.30.300.30">
    <property type="match status" value="1"/>
</dbReference>
<dbReference type="InterPro" id="IPR036434">
    <property type="entry name" value="Beta_cellobiohydrolase_sf"/>
</dbReference>
<keyword evidence="4" id="KW-1133">Transmembrane helix</keyword>
<dbReference type="VEuPathDB" id="FungiDB:F4678DRAFT_480363"/>